<name>A0A2A5WBT3_9GAMM</name>
<feature type="signal peptide" evidence="1">
    <location>
        <begin position="1"/>
        <end position="25"/>
    </location>
</feature>
<dbReference type="Gene3D" id="2.60.40.1190">
    <property type="match status" value="1"/>
</dbReference>
<dbReference type="SUPFAM" id="SSF56935">
    <property type="entry name" value="Porins"/>
    <property type="match status" value="1"/>
</dbReference>
<dbReference type="Proteomes" id="UP000219329">
    <property type="component" value="Unassembled WGS sequence"/>
</dbReference>
<dbReference type="CDD" id="cd09618">
    <property type="entry name" value="CBM9_like_2"/>
    <property type="match status" value="1"/>
</dbReference>
<dbReference type="Pfam" id="PF19313">
    <property type="entry name" value="DUF5916"/>
    <property type="match status" value="1"/>
</dbReference>
<dbReference type="AlphaFoldDB" id="A0A2A5WBT3"/>
<dbReference type="EMBL" id="NTJZ01000006">
    <property type="protein sequence ID" value="PDH33872.1"/>
    <property type="molecule type" value="Genomic_DNA"/>
</dbReference>
<evidence type="ECO:0000256" key="1">
    <source>
        <dbReference type="SAM" id="SignalP"/>
    </source>
</evidence>
<evidence type="ECO:0000259" key="2">
    <source>
        <dbReference type="Pfam" id="PF19313"/>
    </source>
</evidence>
<protein>
    <recommendedName>
        <fullName evidence="2">DUF5916 domain-containing protein</fullName>
    </recommendedName>
</protein>
<gene>
    <name evidence="3" type="ORF">CNF02_07540</name>
</gene>
<keyword evidence="1" id="KW-0732">Signal</keyword>
<dbReference type="InterPro" id="IPR045670">
    <property type="entry name" value="DUF5916"/>
</dbReference>
<reference evidence="3 4" key="1">
    <citation type="submission" date="2017-08" db="EMBL/GenBank/DDBJ databases">
        <title>Fine stratification of microbial communities through a metagenomic profile of the photic zone.</title>
        <authorList>
            <person name="Haro-Moreno J.M."/>
            <person name="Lopez-Perez M."/>
            <person name="De La Torre J."/>
            <person name="Picazo A."/>
            <person name="Camacho A."/>
            <person name="Rodriguez-Valera F."/>
        </authorList>
    </citation>
    <scope>NUCLEOTIDE SEQUENCE [LARGE SCALE GENOMIC DNA]</scope>
    <source>
        <strain evidence="3">MED-G28</strain>
    </source>
</reference>
<comment type="caution">
    <text evidence="3">The sequence shown here is derived from an EMBL/GenBank/DDBJ whole genome shotgun (WGS) entry which is preliminary data.</text>
</comment>
<dbReference type="SUPFAM" id="SSF49344">
    <property type="entry name" value="CBD9-like"/>
    <property type="match status" value="1"/>
</dbReference>
<organism evidence="3 4">
    <name type="scientific">OM182 bacterium MED-G28</name>
    <dbReference type="NCBI Taxonomy" id="1986256"/>
    <lineage>
        <taxon>Bacteria</taxon>
        <taxon>Pseudomonadati</taxon>
        <taxon>Pseudomonadota</taxon>
        <taxon>Gammaproteobacteria</taxon>
        <taxon>OMG group</taxon>
        <taxon>OM182 clade</taxon>
    </lineage>
</organism>
<accession>A0A2A5WBT3</accession>
<proteinExistence type="predicted"/>
<feature type="domain" description="DUF5916" evidence="2">
    <location>
        <begin position="272"/>
        <end position="344"/>
    </location>
</feature>
<evidence type="ECO:0000313" key="4">
    <source>
        <dbReference type="Proteomes" id="UP000219329"/>
    </source>
</evidence>
<feature type="chain" id="PRO_5012540302" description="DUF5916 domain-containing protein" evidence="1">
    <location>
        <begin position="26"/>
        <end position="759"/>
    </location>
</feature>
<sequence length="759" mass="86500">MNSVKFLSYSLFAVLATSIAIPNNAAEPSLTIPRVEGEPTLADFEGMQPNTPLARSMAKVEDFIQREPYPGQASAQTTEVYAGYDQNNLHVVFLAFDSNPELIRSNLSPRENIFQDDHVGFMVDTFNDQRSAFAFYSNSRGIQSDSRWTESSSRRGGFDSTFDAVWFSEGELTNQGYMVSFAIPLRSLRFDESDEQTWRIQFNRRIPRYGEEAHWPEYSVNVEGRLNQAAPLTGIKDVSPGNNYQVIPFFFAREVDALDRTAFGGPKFDAYTEQEVGLDAKFVFNDSWALDLTLNPDFSQIESDEPQVTVNERYEVQFPERRPFFIENADFFATDSTLVFTRRIVDPEGGIRLTGRSGEYGFGSILINDAAPGMNRDAGDPLRGEKANIAIIRGFKDLGEQDRVGFLATERQLGDGHNRVLSFDGRFLLNENWSTQMQLIGTESEPSTGGIETTGYQRNMMINREGRTYTNHTHFLETTSDFRTELGFQNRWSKPNTSGVHQSSGLNFYPENSAITRWGGSVFGVYLEDRQGEKIFTQLQPGIDFRFQTTTLNFNWADYEEILKPGDFPGLNSVRSYDYDTWQVGFNNNTFEAVQIKGSYREGSTLNLVPQAGYLPSVADTNRIDFNVVFRPFDQLSIANTYFLTELETQGGTKIFSNEIIRSNWNYQFTKELSLRFIAQYDKTEAGPATRLKDDENLNFDVLLRYVINPWSAFYAGYNSNQSNFDIVDIEGERELIVANDLRRDGDQFFVKFSYLFQR</sequence>
<evidence type="ECO:0000313" key="3">
    <source>
        <dbReference type="EMBL" id="PDH33872.1"/>
    </source>
</evidence>